<sequence length="231" mass="25714">MNYAHKTYGLAALLAVGTGQGAQAQVSAPRAVPRWYLSAQLFHQKFKGLERTPTLDGLDWAVFTGPVLRGGWQLNSRTALEIGVGGSWPGWRSMYHNENFPPGLTWEVRHRYLYVPVHISRQLLGGSSRWQLIATLGLSYVQQLSEERRRDSNGQVIPETYPYQSLLTSRDLPLLLGAALTYRLAPRWQLGLQGQAACSPRFLFDAGGYFEEAVPGGGGGLELRYGFGERY</sequence>
<dbReference type="EMBL" id="JAUQSY010000002">
    <property type="protein sequence ID" value="MDO7873605.1"/>
    <property type="molecule type" value="Genomic_DNA"/>
</dbReference>
<comment type="caution">
    <text evidence="1">The sequence shown here is derived from an EMBL/GenBank/DDBJ whole genome shotgun (WGS) entry which is preliminary data.</text>
</comment>
<evidence type="ECO:0000313" key="2">
    <source>
        <dbReference type="Proteomes" id="UP001176429"/>
    </source>
</evidence>
<evidence type="ECO:0000313" key="1">
    <source>
        <dbReference type="EMBL" id="MDO7873605.1"/>
    </source>
</evidence>
<accession>A0ABT9B5W0</accession>
<protein>
    <recommendedName>
        <fullName evidence="3">Outer membrane protein beta-barrel domain-containing protein</fullName>
    </recommendedName>
</protein>
<organism evidence="1 2">
    <name type="scientific">Hymenobacter aranciens</name>
    <dbReference type="NCBI Taxonomy" id="3063996"/>
    <lineage>
        <taxon>Bacteria</taxon>
        <taxon>Pseudomonadati</taxon>
        <taxon>Bacteroidota</taxon>
        <taxon>Cytophagia</taxon>
        <taxon>Cytophagales</taxon>
        <taxon>Hymenobacteraceae</taxon>
        <taxon>Hymenobacter</taxon>
    </lineage>
</organism>
<gene>
    <name evidence="1" type="ORF">Q5H93_02590</name>
</gene>
<keyword evidence="2" id="KW-1185">Reference proteome</keyword>
<proteinExistence type="predicted"/>
<reference evidence="1" key="1">
    <citation type="submission" date="2023-07" db="EMBL/GenBank/DDBJ databases">
        <authorList>
            <person name="Kim M.K."/>
        </authorList>
    </citation>
    <scope>NUCLEOTIDE SEQUENCE</scope>
    <source>
        <strain evidence="1">ASUV-10-1</strain>
    </source>
</reference>
<dbReference type="RefSeq" id="WP_305004921.1">
    <property type="nucleotide sequence ID" value="NZ_JAUQSY010000002.1"/>
</dbReference>
<dbReference type="Proteomes" id="UP001176429">
    <property type="component" value="Unassembled WGS sequence"/>
</dbReference>
<evidence type="ECO:0008006" key="3">
    <source>
        <dbReference type="Google" id="ProtNLM"/>
    </source>
</evidence>
<name>A0ABT9B5W0_9BACT</name>